<evidence type="ECO:0000256" key="8">
    <source>
        <dbReference type="ARBA" id="ARBA00023198"/>
    </source>
</evidence>
<dbReference type="SMART" id="SM00367">
    <property type="entry name" value="LRR_CC"/>
    <property type="match status" value="5"/>
</dbReference>
<evidence type="ECO:0000256" key="5">
    <source>
        <dbReference type="ARBA" id="ARBA00022741"/>
    </source>
</evidence>
<dbReference type="Proteomes" id="UP001162483">
    <property type="component" value="Unassembled WGS sequence"/>
</dbReference>
<dbReference type="InterPro" id="IPR027417">
    <property type="entry name" value="P-loop_NTPase"/>
</dbReference>
<comment type="similarity">
    <text evidence="2">Belongs to the NLRP family.</text>
</comment>
<keyword evidence="3" id="KW-0963">Cytoplasm</keyword>
<keyword evidence="5" id="KW-0547">Nucleotide-binding</keyword>
<dbReference type="InterPro" id="IPR001611">
    <property type="entry name" value="Leu-rich_rpt"/>
</dbReference>
<dbReference type="PANTHER" id="PTHR45690:SF19">
    <property type="entry name" value="NACHT, LRR AND PYD DOMAINS-CONTAINING PROTEIN 3"/>
    <property type="match status" value="1"/>
</dbReference>
<dbReference type="InterPro" id="IPR007111">
    <property type="entry name" value="NACHT_NTPase"/>
</dbReference>
<evidence type="ECO:0000313" key="12">
    <source>
        <dbReference type="EMBL" id="CAI9531811.1"/>
    </source>
</evidence>
<keyword evidence="7" id="KW-0832">Ubl conjugation</keyword>
<evidence type="ECO:0000256" key="1">
    <source>
        <dbReference type="ARBA" id="ARBA00004110"/>
    </source>
</evidence>
<sequence length="808" mass="90919">MILQQYPHLEGQIGDILQDPERLLFIFDGLDESIHQMDFRSSKLSNPKQRTRFDEIAVSLVRQSLLKGCSVLMTSRPTRLTSVDNVFQRIVEIMGFLHEDRRIFFNNFFGNEEWSEKAFHYVQENDTLYTFCYIPAYCWIICTVLSMCFRAQPTITDQLMTSLPKTVTQLFVTFVSNILANHSQNTDGAHTARELLTSMGWMAEHGVMNHMIVFDERHLESFIVRNDKHLFSSFLMESGQPPDVDYTFLHLTLQEFFAALVHFIDYNADKIQKTLDGAESYEDGRAEIFLRFLCGLSDSSTRSMLKFHVGELSAQAARHVITWIQKKIPEQRPDTSIRGNRDLLNVFYYLHESRNKALVSQCIGSNNIDFSGVPLSPVDCSVLSFILQSCKELEVNLRSCRIPSEGLRKLIPALHNIKSLRLSINHLTDSSCPHLASGIRNNPTLRTLDLSMNNLEGPHFRDLMAALTTSRIEELQLSYNQLTDSSCPHLASGIRNNPTLRTLNLSVNNLEGPHFRDLMAALTTSQIEKLQLDTTHLTDSSCPHLASGIRNNPTLRTLDLSVNNLEGPHFRDLMAALTTSQIEELQLDNNDLTDSSCPHLASGIRNNPTLRTLDLSGNNLDGPHFRDLMAALTTSRIEGLRLDQNHLTDSSCPHLASGIRNNPTLRTLDLSMNNLEGPHFGDVMAALTTSRIEELQLDNNHLTDSSCPHLASGIRNNPTLRTLNLSGNNLEGPHFRDLMAALTTSQIEELQFYNNHLTDSSCPHLASGIRNNLTLRTLDLSGNNLGGPHFSDLMAALTTSRIEDLQLS</sequence>
<keyword evidence="9" id="KW-1271">Inflammasome</keyword>
<dbReference type="Gene3D" id="3.40.50.300">
    <property type="entry name" value="P-loop containing nucleotide triphosphate hydrolases"/>
    <property type="match status" value="1"/>
</dbReference>
<evidence type="ECO:0000313" key="13">
    <source>
        <dbReference type="Proteomes" id="UP001162483"/>
    </source>
</evidence>
<organism evidence="12 13">
    <name type="scientific">Staurois parvus</name>
    <dbReference type="NCBI Taxonomy" id="386267"/>
    <lineage>
        <taxon>Eukaryota</taxon>
        <taxon>Metazoa</taxon>
        <taxon>Chordata</taxon>
        <taxon>Craniata</taxon>
        <taxon>Vertebrata</taxon>
        <taxon>Euteleostomi</taxon>
        <taxon>Amphibia</taxon>
        <taxon>Batrachia</taxon>
        <taxon>Anura</taxon>
        <taxon>Neobatrachia</taxon>
        <taxon>Ranoidea</taxon>
        <taxon>Ranidae</taxon>
        <taxon>Staurois</taxon>
    </lineage>
</organism>
<dbReference type="Pfam" id="PF17776">
    <property type="entry name" value="NLRC4_HD2"/>
    <property type="match status" value="1"/>
</dbReference>
<protein>
    <recommendedName>
        <fullName evidence="14">NACHT domain-containing protein</fullName>
    </recommendedName>
</protein>
<dbReference type="PANTHER" id="PTHR45690">
    <property type="entry name" value="NACHT, LRR AND PYD DOMAINS-CONTAINING PROTEIN 12"/>
    <property type="match status" value="1"/>
</dbReference>
<dbReference type="SMART" id="SM00368">
    <property type="entry name" value="LRR_RI"/>
    <property type="match status" value="11"/>
</dbReference>
<comment type="caution">
    <text evidence="12">The sequence shown here is derived from an EMBL/GenBank/DDBJ whole genome shotgun (WGS) entry which is preliminary data.</text>
</comment>
<dbReference type="InterPro" id="IPR050637">
    <property type="entry name" value="NLRP_innate_immun_reg"/>
</dbReference>
<evidence type="ECO:0000256" key="4">
    <source>
        <dbReference type="ARBA" id="ARBA00022737"/>
    </source>
</evidence>
<evidence type="ECO:0000256" key="7">
    <source>
        <dbReference type="ARBA" id="ARBA00022843"/>
    </source>
</evidence>
<evidence type="ECO:0000256" key="2">
    <source>
        <dbReference type="ARBA" id="ARBA00008665"/>
    </source>
</evidence>
<feature type="domain" description="NACHT LRR and PYD" evidence="11">
    <location>
        <begin position="250"/>
        <end position="361"/>
    </location>
</feature>
<evidence type="ECO:0000256" key="6">
    <source>
        <dbReference type="ARBA" id="ARBA00022840"/>
    </source>
</evidence>
<dbReference type="InterPro" id="IPR041267">
    <property type="entry name" value="NLRP_HD2"/>
</dbReference>
<comment type="subcellular location">
    <subcellularLocation>
        <location evidence="1">Inflammasome</location>
    </subcellularLocation>
</comment>
<dbReference type="EMBL" id="CATNWA010000028">
    <property type="protein sequence ID" value="CAI9531811.1"/>
    <property type="molecule type" value="Genomic_DNA"/>
</dbReference>
<dbReference type="InterPro" id="IPR006553">
    <property type="entry name" value="Leu-rich_rpt_Cys-con_subtyp"/>
</dbReference>
<name>A0ABN9A728_9NEOB</name>
<gene>
    <name evidence="12" type="ORF">SPARVUS_LOCUS72973</name>
</gene>
<evidence type="ECO:0000259" key="11">
    <source>
        <dbReference type="Pfam" id="PF17776"/>
    </source>
</evidence>
<keyword evidence="6" id="KW-0067">ATP-binding</keyword>
<dbReference type="Pfam" id="PF05729">
    <property type="entry name" value="NACHT"/>
    <property type="match status" value="1"/>
</dbReference>
<feature type="domain" description="NACHT" evidence="10">
    <location>
        <begin position="2"/>
        <end position="111"/>
    </location>
</feature>
<keyword evidence="8" id="KW-0395">Inflammatory response</keyword>
<dbReference type="Gene3D" id="3.80.10.10">
    <property type="entry name" value="Ribonuclease Inhibitor"/>
    <property type="match status" value="2"/>
</dbReference>
<evidence type="ECO:0008006" key="14">
    <source>
        <dbReference type="Google" id="ProtNLM"/>
    </source>
</evidence>
<reference evidence="12" key="1">
    <citation type="submission" date="2023-05" db="EMBL/GenBank/DDBJ databases">
        <authorList>
            <person name="Stuckert A."/>
        </authorList>
    </citation>
    <scope>NUCLEOTIDE SEQUENCE</scope>
</reference>
<evidence type="ECO:0000256" key="9">
    <source>
        <dbReference type="ARBA" id="ARBA00023233"/>
    </source>
</evidence>
<dbReference type="SUPFAM" id="SSF52047">
    <property type="entry name" value="RNI-like"/>
    <property type="match status" value="2"/>
</dbReference>
<evidence type="ECO:0000256" key="3">
    <source>
        <dbReference type="ARBA" id="ARBA00022490"/>
    </source>
</evidence>
<keyword evidence="13" id="KW-1185">Reference proteome</keyword>
<proteinExistence type="inferred from homology"/>
<dbReference type="InterPro" id="IPR032675">
    <property type="entry name" value="LRR_dom_sf"/>
</dbReference>
<dbReference type="Pfam" id="PF13516">
    <property type="entry name" value="LRR_6"/>
    <property type="match status" value="7"/>
</dbReference>
<keyword evidence="4" id="KW-0677">Repeat</keyword>
<accession>A0ABN9A728</accession>
<evidence type="ECO:0000259" key="10">
    <source>
        <dbReference type="Pfam" id="PF05729"/>
    </source>
</evidence>